<keyword evidence="7" id="KW-1185">Reference proteome</keyword>
<keyword evidence="4" id="KW-0520">NAD</keyword>
<dbReference type="InterPro" id="IPR015590">
    <property type="entry name" value="Aldehyde_DH_dom"/>
</dbReference>
<proteinExistence type="inferred from homology"/>
<dbReference type="Gene3D" id="3.40.605.10">
    <property type="entry name" value="Aldehyde Dehydrogenase, Chain A, domain 1"/>
    <property type="match status" value="1"/>
</dbReference>
<dbReference type="FunFam" id="3.40.605.10:FF:000003">
    <property type="entry name" value="Methylmalonate-semialdehyde dehydrogenase [acylating]"/>
    <property type="match status" value="1"/>
</dbReference>
<protein>
    <recommendedName>
        <fullName evidence="2">methylmalonate-semialdehyde dehydrogenase (CoA acylating)</fullName>
        <ecNumber evidence="2">1.2.1.27</ecNumber>
    </recommendedName>
</protein>
<evidence type="ECO:0000256" key="2">
    <source>
        <dbReference type="ARBA" id="ARBA00013048"/>
    </source>
</evidence>
<evidence type="ECO:0000256" key="4">
    <source>
        <dbReference type="ARBA" id="ARBA00023027"/>
    </source>
</evidence>
<evidence type="ECO:0000313" key="7">
    <source>
        <dbReference type="Proteomes" id="UP000306236"/>
    </source>
</evidence>
<organism evidence="6 7">
    <name type="scientific">Lampropedia aestuarii</name>
    <dbReference type="NCBI Taxonomy" id="2562762"/>
    <lineage>
        <taxon>Bacteria</taxon>
        <taxon>Pseudomonadati</taxon>
        <taxon>Pseudomonadota</taxon>
        <taxon>Betaproteobacteria</taxon>
        <taxon>Burkholderiales</taxon>
        <taxon>Comamonadaceae</taxon>
        <taxon>Lampropedia</taxon>
    </lineage>
</organism>
<dbReference type="InterPro" id="IPR010061">
    <property type="entry name" value="MeMal-semiAld_DH"/>
</dbReference>
<name>A0A4S5BN13_9BURK</name>
<dbReference type="EMBL" id="SSWX01000027">
    <property type="protein sequence ID" value="THJ31128.1"/>
    <property type="molecule type" value="Genomic_DNA"/>
</dbReference>
<dbReference type="PANTHER" id="PTHR43866:SF3">
    <property type="entry name" value="METHYLMALONATE-SEMIALDEHYDE DEHYDROGENASE [ACYLATING], MITOCHONDRIAL"/>
    <property type="match status" value="1"/>
</dbReference>
<dbReference type="Pfam" id="PF00171">
    <property type="entry name" value="Aldedh"/>
    <property type="match status" value="1"/>
</dbReference>
<dbReference type="InterPro" id="IPR016162">
    <property type="entry name" value="Ald_DH_N"/>
</dbReference>
<sequence>MNAISEQGLKAPTVKLLINGQMVESQTTEWREVINPATQEVLARVPFATQQEIDAAVASAKAAFKTWKKTPIGARARVFLKLQQLIRENMGELAAMLTAEQGKTLPDAEGDVFRGLEVVEHAASIGNLQLGELANNVANGVDTYTLMQPLGVCAGITPFNFPAMIPLWMFPMAIATGNTFVLKPSEQDPMVTMRLCELALEAGVPAGVLNVIHGGEAAVNAICDHPDIKAISFVGSTKVGTHVYNRASLAGKRVQCMMGAKNHAIVMPDANKEQTLNAIAGAAFGAAGQRCMALTTVILVGESQQWIGDLVAKAKTLKISAGTEQGADVGPLISCAARSRVESLIASGVAEGAKLELDGRNPSVVGYEKGNFVAPTIFSAVKPGMAIYDQEIFGPVLCLVAADSLDQAIGFINDNPNGNGTAIFTQSGAAAHKFQEDIDVGQVGINVPIPVPVPLFSFSGSRASKLGDLGPYGKQVVLFYTQTKTITSRWFDDASTGTLNTTISLK</sequence>
<feature type="domain" description="Aldehyde dehydrogenase" evidence="5">
    <location>
        <begin position="23"/>
        <end position="486"/>
    </location>
</feature>
<dbReference type="GO" id="GO:0004491">
    <property type="term" value="F:methylmalonate-semialdehyde dehydrogenase (acylating, NAD) activity"/>
    <property type="evidence" value="ECO:0007669"/>
    <property type="project" value="UniProtKB-EC"/>
</dbReference>
<dbReference type="CDD" id="cd07085">
    <property type="entry name" value="ALDH_F6_MMSDH"/>
    <property type="match status" value="1"/>
</dbReference>
<evidence type="ECO:0000256" key="3">
    <source>
        <dbReference type="ARBA" id="ARBA00023002"/>
    </source>
</evidence>
<evidence type="ECO:0000259" key="5">
    <source>
        <dbReference type="Pfam" id="PF00171"/>
    </source>
</evidence>
<dbReference type="FunFam" id="3.40.309.10:FF:000002">
    <property type="entry name" value="Methylmalonate-semialdehyde dehydrogenase (Acylating)"/>
    <property type="match status" value="1"/>
</dbReference>
<dbReference type="GO" id="GO:0006210">
    <property type="term" value="P:thymine catabolic process"/>
    <property type="evidence" value="ECO:0007669"/>
    <property type="project" value="TreeGrafter"/>
</dbReference>
<dbReference type="AlphaFoldDB" id="A0A4S5BN13"/>
<dbReference type="RefSeq" id="WP_136407667.1">
    <property type="nucleotide sequence ID" value="NZ_SSWX01000027.1"/>
</dbReference>
<dbReference type="InterPro" id="IPR016160">
    <property type="entry name" value="Ald_DH_CS_CYS"/>
</dbReference>
<keyword evidence="3" id="KW-0560">Oxidoreductase</keyword>
<dbReference type="GO" id="GO:0006574">
    <property type="term" value="P:L-valine catabolic process"/>
    <property type="evidence" value="ECO:0007669"/>
    <property type="project" value="TreeGrafter"/>
</dbReference>
<dbReference type="SUPFAM" id="SSF53720">
    <property type="entry name" value="ALDH-like"/>
    <property type="match status" value="1"/>
</dbReference>
<evidence type="ECO:0000313" key="6">
    <source>
        <dbReference type="EMBL" id="THJ31128.1"/>
    </source>
</evidence>
<reference evidence="6 7" key="1">
    <citation type="submission" date="2019-04" db="EMBL/GenBank/DDBJ databases">
        <title>Lampropedia sp YIM MLB12 draf genome.</title>
        <authorList>
            <person name="Wang Y.-X."/>
        </authorList>
    </citation>
    <scope>NUCLEOTIDE SEQUENCE [LARGE SCALE GENOMIC DNA]</scope>
    <source>
        <strain evidence="6 7">YIM MLB12</strain>
    </source>
</reference>
<dbReference type="EC" id="1.2.1.27" evidence="2"/>
<dbReference type="InterPro" id="IPR016161">
    <property type="entry name" value="Ald_DH/histidinol_DH"/>
</dbReference>
<dbReference type="PANTHER" id="PTHR43866">
    <property type="entry name" value="MALONATE-SEMIALDEHYDE DEHYDROGENASE"/>
    <property type="match status" value="1"/>
</dbReference>
<accession>A0A4S5BN13</accession>
<dbReference type="Proteomes" id="UP000306236">
    <property type="component" value="Unassembled WGS sequence"/>
</dbReference>
<dbReference type="NCBIfam" id="TIGR01722">
    <property type="entry name" value="MMSDH"/>
    <property type="match status" value="1"/>
</dbReference>
<dbReference type="OrthoDB" id="6187633at2"/>
<evidence type="ECO:0000256" key="1">
    <source>
        <dbReference type="ARBA" id="ARBA00009986"/>
    </source>
</evidence>
<dbReference type="InterPro" id="IPR016163">
    <property type="entry name" value="Ald_DH_C"/>
</dbReference>
<dbReference type="Gene3D" id="3.40.309.10">
    <property type="entry name" value="Aldehyde Dehydrogenase, Chain A, domain 2"/>
    <property type="match status" value="1"/>
</dbReference>
<comment type="similarity">
    <text evidence="1">Belongs to the aldehyde dehydrogenase family.</text>
</comment>
<dbReference type="PROSITE" id="PS00070">
    <property type="entry name" value="ALDEHYDE_DEHYDR_CYS"/>
    <property type="match status" value="1"/>
</dbReference>
<comment type="caution">
    <text evidence="6">The sequence shown here is derived from an EMBL/GenBank/DDBJ whole genome shotgun (WGS) entry which is preliminary data.</text>
</comment>
<gene>
    <name evidence="6" type="ORF">E8K88_15915</name>
</gene>